<feature type="transmembrane region" description="Helical" evidence="2">
    <location>
        <begin position="225"/>
        <end position="248"/>
    </location>
</feature>
<feature type="transmembrane region" description="Helical" evidence="2">
    <location>
        <begin position="178"/>
        <end position="199"/>
    </location>
</feature>
<keyword evidence="4" id="KW-1185">Reference proteome</keyword>
<feature type="transmembrane region" description="Helical" evidence="2">
    <location>
        <begin position="58"/>
        <end position="81"/>
    </location>
</feature>
<proteinExistence type="predicted"/>
<evidence type="ECO:0000256" key="2">
    <source>
        <dbReference type="SAM" id="Phobius"/>
    </source>
</evidence>
<protein>
    <submittedName>
        <fullName evidence="3">Uncharacterized protein</fullName>
    </submittedName>
</protein>
<comment type="caution">
    <text evidence="3">The sequence shown here is derived from an EMBL/GenBank/DDBJ whole genome shotgun (WGS) entry which is preliminary data.</text>
</comment>
<dbReference type="Proteomes" id="UP000193920">
    <property type="component" value="Unassembled WGS sequence"/>
</dbReference>
<dbReference type="STRING" id="1754190.A0A1Y2CC53"/>
<sequence>MFSAPLEYDESYFIGNRTDASLLDWISSKGVSYNCYVQCTSGLQEKDYYNGKIDKVRVIVNAIQAPLSFSFFYWTLLVFVLHKFNFRKPVMKIILGHFIVRCTGDIFDELGGLFSLYYCMKKGENGDTYCECSANTLNPMRWYLCRYFGTLFWYIGEIIADWYPLLRTRAVVKTKSIYIVYATCALFNLSKLVLIILHWNLDPRDLYDLKTGVFLKNKIDDFYQIYWIVQLIIIYASVIYEFTVYLVLKSSVFKKGKYDYGFLKKFKSLSEYRILIASFLSFSFLPLVSVAIILKFYWIIEKKLDLEFEFEKLRKAIANIQYYMIFIDQILLITSNYESILANNNILDYKGYIKGGSLNNNVSNATNIDGHLKDISHKGTFTYGVSNSSKHTSYIQRNASTSEKYNINNNIYINNNNNNSNNNRLNSLEKYNDIIYNNNNSFINRNTSEKYNISQIPYNNNNSNNNNNYNNNNNSNKNNNYNNNNNNNSNKNNNYNNNNNNNSNKNNNNALWKSLIGEESIGVNTNMNEIDDNNHQYNYTANIINDDNNNSNNYRRKKYMSISDKYFALLSDENMKK</sequence>
<keyword evidence="2" id="KW-1133">Transmembrane helix</keyword>
<organism evidence="3 4">
    <name type="scientific">Neocallimastix californiae</name>
    <dbReference type="NCBI Taxonomy" id="1754190"/>
    <lineage>
        <taxon>Eukaryota</taxon>
        <taxon>Fungi</taxon>
        <taxon>Fungi incertae sedis</taxon>
        <taxon>Chytridiomycota</taxon>
        <taxon>Chytridiomycota incertae sedis</taxon>
        <taxon>Neocallimastigomycetes</taxon>
        <taxon>Neocallimastigales</taxon>
        <taxon>Neocallimastigaceae</taxon>
        <taxon>Neocallimastix</taxon>
    </lineage>
</organism>
<feature type="compositionally biased region" description="Low complexity" evidence="1">
    <location>
        <begin position="458"/>
        <end position="509"/>
    </location>
</feature>
<dbReference type="AlphaFoldDB" id="A0A1Y2CC53"/>
<feature type="transmembrane region" description="Helical" evidence="2">
    <location>
        <begin position="274"/>
        <end position="300"/>
    </location>
</feature>
<reference evidence="3 4" key="1">
    <citation type="submission" date="2016-08" db="EMBL/GenBank/DDBJ databases">
        <title>A Parts List for Fungal Cellulosomes Revealed by Comparative Genomics.</title>
        <authorList>
            <consortium name="DOE Joint Genome Institute"/>
            <person name="Haitjema C.H."/>
            <person name="Gilmore S.P."/>
            <person name="Henske J.K."/>
            <person name="Solomon K.V."/>
            <person name="De Groot R."/>
            <person name="Kuo A."/>
            <person name="Mondo S.J."/>
            <person name="Salamov A.A."/>
            <person name="Labutti K."/>
            <person name="Zhao Z."/>
            <person name="Chiniquy J."/>
            <person name="Barry K."/>
            <person name="Brewer H.M."/>
            <person name="Purvine S.O."/>
            <person name="Wright A.T."/>
            <person name="Boxma B."/>
            <person name="Van Alen T."/>
            <person name="Hackstein J.H."/>
            <person name="Baker S.E."/>
            <person name="Grigoriev I.V."/>
            <person name="O'Malley M.A."/>
        </authorList>
    </citation>
    <scope>NUCLEOTIDE SEQUENCE [LARGE SCALE GENOMIC DNA]</scope>
    <source>
        <strain evidence="3 4">G1</strain>
    </source>
</reference>
<evidence type="ECO:0000313" key="4">
    <source>
        <dbReference type="Proteomes" id="UP000193920"/>
    </source>
</evidence>
<evidence type="ECO:0000313" key="3">
    <source>
        <dbReference type="EMBL" id="ORY44609.1"/>
    </source>
</evidence>
<accession>A0A1Y2CC53</accession>
<evidence type="ECO:0000256" key="1">
    <source>
        <dbReference type="SAM" id="MobiDB-lite"/>
    </source>
</evidence>
<name>A0A1Y2CC53_9FUNG</name>
<keyword evidence="2" id="KW-0812">Transmembrane</keyword>
<feature type="region of interest" description="Disordered" evidence="1">
    <location>
        <begin position="454"/>
        <end position="509"/>
    </location>
</feature>
<dbReference type="EMBL" id="MCOG01000113">
    <property type="protein sequence ID" value="ORY44609.1"/>
    <property type="molecule type" value="Genomic_DNA"/>
</dbReference>
<gene>
    <name evidence="3" type="ORF">LY90DRAFT_21446</name>
</gene>
<keyword evidence="2" id="KW-0472">Membrane</keyword>